<dbReference type="AlphaFoldDB" id="A0AAY5F3M1"/>
<comment type="similarity">
    <text evidence="2">Belongs to the CD99 family.</text>
</comment>
<evidence type="ECO:0000256" key="2">
    <source>
        <dbReference type="ARBA" id="ARBA00008763"/>
    </source>
</evidence>
<feature type="region of interest" description="Disordered" evidence="7">
    <location>
        <begin position="32"/>
        <end position="68"/>
    </location>
</feature>
<dbReference type="PANTHER" id="PTHR15076:SF15">
    <property type="entry name" value="CD99 ANTIGEN"/>
    <property type="match status" value="1"/>
</dbReference>
<dbReference type="GO" id="GO:2000391">
    <property type="term" value="P:positive regulation of neutrophil extravasation"/>
    <property type="evidence" value="ECO:0007669"/>
    <property type="project" value="TreeGrafter"/>
</dbReference>
<dbReference type="Proteomes" id="UP000314983">
    <property type="component" value="Chromosome 16"/>
</dbReference>
<evidence type="ECO:0000256" key="3">
    <source>
        <dbReference type="ARBA" id="ARBA00022692"/>
    </source>
</evidence>
<keyword evidence="10" id="KW-1185">Reference proteome</keyword>
<reference evidence="9" key="3">
    <citation type="submission" date="2025-09" db="UniProtKB">
        <authorList>
            <consortium name="Ensembl"/>
        </authorList>
    </citation>
    <scope>IDENTIFICATION</scope>
</reference>
<evidence type="ECO:0000256" key="1">
    <source>
        <dbReference type="ARBA" id="ARBA00004479"/>
    </source>
</evidence>
<dbReference type="GeneTree" id="ENSGT00940000154344"/>
<organism evidence="9 10">
    <name type="scientific">Electrophorus electricus</name>
    <name type="common">Electric eel</name>
    <name type="synonym">Gymnotus electricus</name>
    <dbReference type="NCBI Taxonomy" id="8005"/>
    <lineage>
        <taxon>Eukaryota</taxon>
        <taxon>Metazoa</taxon>
        <taxon>Chordata</taxon>
        <taxon>Craniata</taxon>
        <taxon>Vertebrata</taxon>
        <taxon>Euteleostomi</taxon>
        <taxon>Actinopterygii</taxon>
        <taxon>Neopterygii</taxon>
        <taxon>Teleostei</taxon>
        <taxon>Ostariophysi</taxon>
        <taxon>Gymnotiformes</taxon>
        <taxon>Gymnotoidei</taxon>
        <taxon>Gymnotidae</taxon>
        <taxon>Electrophorus</taxon>
    </lineage>
</organism>
<feature type="region of interest" description="Disordered" evidence="7">
    <location>
        <begin position="106"/>
        <end position="130"/>
    </location>
</feature>
<dbReference type="Pfam" id="PF12301">
    <property type="entry name" value="CD99L2"/>
    <property type="match status" value="1"/>
</dbReference>
<keyword evidence="5 8" id="KW-1133">Transmembrane helix</keyword>
<comment type="subcellular location">
    <subcellularLocation>
        <location evidence="1">Membrane</location>
        <topology evidence="1">Single-pass type I membrane protein</topology>
    </subcellularLocation>
</comment>
<dbReference type="GO" id="GO:0034109">
    <property type="term" value="P:homotypic cell-cell adhesion"/>
    <property type="evidence" value="ECO:0007669"/>
    <property type="project" value="TreeGrafter"/>
</dbReference>
<feature type="transmembrane region" description="Helical" evidence="8">
    <location>
        <begin position="71"/>
        <end position="92"/>
    </location>
</feature>
<evidence type="ECO:0000256" key="7">
    <source>
        <dbReference type="SAM" id="MobiDB-lite"/>
    </source>
</evidence>
<name>A0AAY5F3M1_ELEEL</name>
<evidence type="ECO:0000313" key="9">
    <source>
        <dbReference type="Ensembl" id="ENSEEEP00000063612.1"/>
    </source>
</evidence>
<reference evidence="9" key="2">
    <citation type="submission" date="2025-08" db="UniProtKB">
        <authorList>
            <consortium name="Ensembl"/>
        </authorList>
    </citation>
    <scope>IDENTIFICATION</scope>
</reference>
<evidence type="ECO:0000313" key="10">
    <source>
        <dbReference type="Proteomes" id="UP000314983"/>
    </source>
</evidence>
<evidence type="ECO:0000256" key="5">
    <source>
        <dbReference type="ARBA" id="ARBA00022989"/>
    </source>
</evidence>
<feature type="compositionally biased region" description="Polar residues" evidence="7">
    <location>
        <begin position="110"/>
        <end position="130"/>
    </location>
</feature>
<reference evidence="9 10" key="1">
    <citation type="submission" date="2020-05" db="EMBL/GenBank/DDBJ databases">
        <title>Electrophorus electricus (electric eel) genome, fEleEle1, primary haplotype.</title>
        <authorList>
            <person name="Myers G."/>
            <person name="Meyer A."/>
            <person name="Fedrigo O."/>
            <person name="Formenti G."/>
            <person name="Rhie A."/>
            <person name="Tracey A."/>
            <person name="Sims Y."/>
            <person name="Jarvis E.D."/>
        </authorList>
    </citation>
    <scope>NUCLEOTIDE SEQUENCE [LARGE SCALE GENOMIC DNA]</scope>
</reference>
<keyword evidence="4" id="KW-0732">Signal</keyword>
<dbReference type="InterPro" id="IPR022078">
    <property type="entry name" value="CD99L2"/>
</dbReference>
<keyword evidence="3 8" id="KW-0812">Transmembrane</keyword>
<protein>
    <submittedName>
        <fullName evidence="9">CD99 molecule</fullName>
    </submittedName>
</protein>
<dbReference type="GO" id="GO:0072683">
    <property type="term" value="P:T cell extravasation"/>
    <property type="evidence" value="ECO:0007669"/>
    <property type="project" value="TreeGrafter"/>
</dbReference>
<dbReference type="PANTHER" id="PTHR15076">
    <property type="entry name" value="CD99/MIC2 PROTEIN RELATED"/>
    <property type="match status" value="1"/>
</dbReference>
<dbReference type="Ensembl" id="ENSEEET00000057540.1">
    <property type="protein sequence ID" value="ENSEEEP00000063612.1"/>
    <property type="gene ID" value="ENSEEEG00000028894.1"/>
</dbReference>
<dbReference type="GO" id="GO:0005886">
    <property type="term" value="C:plasma membrane"/>
    <property type="evidence" value="ECO:0007669"/>
    <property type="project" value="TreeGrafter"/>
</dbReference>
<evidence type="ECO:0000256" key="6">
    <source>
        <dbReference type="ARBA" id="ARBA00023136"/>
    </source>
</evidence>
<evidence type="ECO:0000256" key="8">
    <source>
        <dbReference type="SAM" id="Phobius"/>
    </source>
</evidence>
<accession>A0AAY5F3M1</accession>
<evidence type="ECO:0000256" key="4">
    <source>
        <dbReference type="ARBA" id="ARBA00022729"/>
    </source>
</evidence>
<keyword evidence="6 8" id="KW-0472">Membrane</keyword>
<proteinExistence type="inferred from homology"/>
<sequence length="130" mass="13699">MYHNIMLFILCCNDSIFVEGDGFSNDDLLDVVGDEYKPDPGRGHGGRASDPGYDTTGDDTDQSQGAQGSQVAGILSGLGVLIVGAASSYFAYYKKKLCFKIQGGADPESGGNQSGVHSEPQTLTNLLRTS</sequence>